<sequence>MSSDHREGPHNPPHVGDPLEVITGLDIKRVGSLTGDLHGEAAVDMNRSLRLTGCSRGVGEHPRVLCSRVVSGPPVVSIARIEELTPQHVAALVHLRGWKTSPLEDHNPLNRWAA</sequence>
<organism evidence="1">
    <name type="scientific">freshwater metagenome</name>
    <dbReference type="NCBI Taxonomy" id="449393"/>
    <lineage>
        <taxon>unclassified sequences</taxon>
        <taxon>metagenomes</taxon>
        <taxon>ecological metagenomes</taxon>
    </lineage>
</organism>
<gene>
    <name evidence="1" type="ORF">UFOPK3444_01618</name>
</gene>
<dbReference type="EMBL" id="CAFBLU010000054">
    <property type="protein sequence ID" value="CAB4882955.1"/>
    <property type="molecule type" value="Genomic_DNA"/>
</dbReference>
<accession>A0A6J7ENZ2</accession>
<dbReference type="AlphaFoldDB" id="A0A6J7ENZ2"/>
<proteinExistence type="predicted"/>
<evidence type="ECO:0000313" key="1">
    <source>
        <dbReference type="EMBL" id="CAB4882955.1"/>
    </source>
</evidence>
<reference evidence="1" key="1">
    <citation type="submission" date="2020-05" db="EMBL/GenBank/DDBJ databases">
        <authorList>
            <person name="Chiriac C."/>
            <person name="Salcher M."/>
            <person name="Ghai R."/>
            <person name="Kavagutti S V."/>
        </authorList>
    </citation>
    <scope>NUCLEOTIDE SEQUENCE</scope>
</reference>
<protein>
    <submittedName>
        <fullName evidence="1">Unannotated protein</fullName>
    </submittedName>
</protein>
<name>A0A6J7ENZ2_9ZZZZ</name>